<proteinExistence type="predicted"/>
<name>A0A974BGX1_SEDHY</name>
<gene>
    <name evidence="1" type="ORF">HZF24_02120</name>
</gene>
<dbReference type="AlphaFoldDB" id="A0A974BGX1"/>
<dbReference type="InterPro" id="IPR038300">
    <property type="entry name" value="SASP_sf_alpha/beta"/>
</dbReference>
<dbReference type="GO" id="GO:0006265">
    <property type="term" value="P:DNA topological change"/>
    <property type="evidence" value="ECO:0007669"/>
    <property type="project" value="InterPro"/>
</dbReference>
<dbReference type="InterPro" id="IPR001448">
    <property type="entry name" value="SASP_alpha/beta-type"/>
</dbReference>
<comment type="caution">
    <text evidence="1">The sequence shown here is derived from an EMBL/GenBank/DDBJ whole genome shotgun (WGS) entry which is preliminary data.</text>
</comment>
<dbReference type="GO" id="GO:0003690">
    <property type="term" value="F:double-stranded DNA binding"/>
    <property type="evidence" value="ECO:0007669"/>
    <property type="project" value="InterPro"/>
</dbReference>
<dbReference type="RefSeq" id="WP_179236603.1">
    <property type="nucleotide sequence ID" value="NZ_JACBNQ010000001.1"/>
</dbReference>
<dbReference type="EMBL" id="JACBNQ010000001">
    <property type="protein sequence ID" value="NYB72933.1"/>
    <property type="molecule type" value="Genomic_DNA"/>
</dbReference>
<organism evidence="1 2">
    <name type="scientific">Sedimentibacter hydroxybenzoicus DSM 7310</name>
    <dbReference type="NCBI Taxonomy" id="1123245"/>
    <lineage>
        <taxon>Bacteria</taxon>
        <taxon>Bacillati</taxon>
        <taxon>Bacillota</taxon>
        <taxon>Tissierellia</taxon>
        <taxon>Sedimentibacter</taxon>
    </lineage>
</organism>
<keyword evidence="2" id="KW-1185">Reference proteome</keyword>
<accession>A0A974BGX1</accession>
<evidence type="ECO:0000313" key="2">
    <source>
        <dbReference type="Proteomes" id="UP000611629"/>
    </source>
</evidence>
<evidence type="ECO:0000313" key="1">
    <source>
        <dbReference type="EMBL" id="NYB72933.1"/>
    </source>
</evidence>
<dbReference type="Gene3D" id="6.10.10.80">
    <property type="entry name" value="Small, acid-soluble spore protein, alpha/beta type-like"/>
    <property type="match status" value="1"/>
</dbReference>
<dbReference type="Pfam" id="PF00269">
    <property type="entry name" value="SASP"/>
    <property type="match status" value="1"/>
</dbReference>
<sequence length="70" mass="7975">MSENKKRVIPSKEAKIALDQMKAEYARELAIANPQAENRGNLTSRQNGYVGGYINKDKQKNNKIDRIILE</sequence>
<dbReference type="Proteomes" id="UP000611629">
    <property type="component" value="Unassembled WGS sequence"/>
</dbReference>
<protein>
    <submittedName>
        <fullName evidence="1">Alpha/beta-type small acid-soluble spore protein</fullName>
    </submittedName>
</protein>
<reference evidence="1" key="1">
    <citation type="submission" date="2020-07" db="EMBL/GenBank/DDBJ databases">
        <title>Genomic analysis of a strain of Sedimentibacter Hydroxybenzoicus DSM7310.</title>
        <authorList>
            <person name="Ma S."/>
        </authorList>
    </citation>
    <scope>NUCLEOTIDE SEQUENCE</scope>
    <source>
        <strain evidence="1">DSM 7310</strain>
    </source>
</reference>